<reference evidence="2 3" key="1">
    <citation type="submission" date="2020-02" db="EMBL/GenBank/DDBJ databases">
        <title>Genome sequencing for Draconibacterium sp. strain M1.</title>
        <authorList>
            <person name="Park S.-J."/>
        </authorList>
    </citation>
    <scope>NUCLEOTIDE SEQUENCE [LARGE SCALE GENOMIC DNA]</scope>
    <source>
        <strain evidence="2 3">M1</strain>
    </source>
</reference>
<dbReference type="EMBL" id="CP048409">
    <property type="protein sequence ID" value="QIA08257.1"/>
    <property type="molecule type" value="Genomic_DNA"/>
</dbReference>
<feature type="transmembrane region" description="Helical" evidence="1">
    <location>
        <begin position="28"/>
        <end position="48"/>
    </location>
</feature>
<proteinExistence type="predicted"/>
<keyword evidence="1" id="KW-0472">Membrane</keyword>
<keyword evidence="1" id="KW-1133">Transmembrane helix</keyword>
<dbReference type="RefSeq" id="WP_163346178.1">
    <property type="nucleotide sequence ID" value="NZ_CP048409.1"/>
</dbReference>
<accession>A0A6C0RDX5</accession>
<protein>
    <submittedName>
        <fullName evidence="2">Uncharacterized protein</fullName>
    </submittedName>
</protein>
<dbReference type="KEGG" id="drc:G0Q07_11265"/>
<evidence type="ECO:0000313" key="2">
    <source>
        <dbReference type="EMBL" id="QIA08257.1"/>
    </source>
</evidence>
<keyword evidence="1" id="KW-0812">Transmembrane</keyword>
<dbReference type="AlphaFoldDB" id="A0A6C0RDX5"/>
<keyword evidence="3" id="KW-1185">Reference proteome</keyword>
<evidence type="ECO:0000313" key="3">
    <source>
        <dbReference type="Proteomes" id="UP000474630"/>
    </source>
</evidence>
<organism evidence="2 3">
    <name type="scientific">Draconibacterium halophilum</name>
    <dbReference type="NCBI Taxonomy" id="2706887"/>
    <lineage>
        <taxon>Bacteria</taxon>
        <taxon>Pseudomonadati</taxon>
        <taxon>Bacteroidota</taxon>
        <taxon>Bacteroidia</taxon>
        <taxon>Marinilabiliales</taxon>
        <taxon>Prolixibacteraceae</taxon>
        <taxon>Draconibacterium</taxon>
    </lineage>
</organism>
<sequence length="56" mass="6152">MSYNDRNNGVYDPESYTKGIGRNFKASVIFVAVLLAISLIVEGVNYLLGNAPIFLN</sequence>
<name>A0A6C0RDX5_9BACT</name>
<gene>
    <name evidence="2" type="ORF">G0Q07_11265</name>
</gene>
<evidence type="ECO:0000256" key="1">
    <source>
        <dbReference type="SAM" id="Phobius"/>
    </source>
</evidence>
<dbReference type="Proteomes" id="UP000474630">
    <property type="component" value="Chromosome"/>
</dbReference>